<proteinExistence type="predicted"/>
<protein>
    <submittedName>
        <fullName evidence="1">Uncharacterized protein</fullName>
    </submittedName>
</protein>
<dbReference type="RefSeq" id="WP_345082973.1">
    <property type="nucleotide sequence ID" value="NZ_BAABFA010000014.1"/>
</dbReference>
<keyword evidence="2" id="KW-1185">Reference proteome</keyword>
<comment type="caution">
    <text evidence="1">The sequence shown here is derived from an EMBL/GenBank/DDBJ whole genome shotgun (WGS) entry which is preliminary data.</text>
</comment>
<sequence>MLLNLSIQIETAGEESSREVDPSSLPGIALFIKHCNALSESLSLPKGKLTESSEDVEGAYPNCIWYATITMQTDESLSLLDANRLLNTVQSFCLFHHYKLSKASATTVGE</sequence>
<accession>A0ABP8NK59</accession>
<organism evidence="1 2">
    <name type="scientific">Nemorincola caseinilytica</name>
    <dbReference type="NCBI Taxonomy" id="2054315"/>
    <lineage>
        <taxon>Bacteria</taxon>
        <taxon>Pseudomonadati</taxon>
        <taxon>Bacteroidota</taxon>
        <taxon>Chitinophagia</taxon>
        <taxon>Chitinophagales</taxon>
        <taxon>Chitinophagaceae</taxon>
        <taxon>Nemorincola</taxon>
    </lineage>
</organism>
<gene>
    <name evidence="1" type="ORF">GCM10023093_21690</name>
</gene>
<evidence type="ECO:0000313" key="1">
    <source>
        <dbReference type="EMBL" id="GAA4466871.1"/>
    </source>
</evidence>
<dbReference type="Proteomes" id="UP001500067">
    <property type="component" value="Unassembled WGS sequence"/>
</dbReference>
<reference evidence="2" key="1">
    <citation type="journal article" date="2019" name="Int. J. Syst. Evol. Microbiol.">
        <title>The Global Catalogue of Microorganisms (GCM) 10K type strain sequencing project: providing services to taxonomists for standard genome sequencing and annotation.</title>
        <authorList>
            <consortium name="The Broad Institute Genomics Platform"/>
            <consortium name="The Broad Institute Genome Sequencing Center for Infectious Disease"/>
            <person name="Wu L."/>
            <person name="Ma J."/>
        </authorList>
    </citation>
    <scope>NUCLEOTIDE SEQUENCE [LARGE SCALE GENOMIC DNA]</scope>
    <source>
        <strain evidence="2">JCM 32105</strain>
    </source>
</reference>
<name>A0ABP8NK59_9BACT</name>
<dbReference type="EMBL" id="BAABFA010000014">
    <property type="protein sequence ID" value="GAA4466871.1"/>
    <property type="molecule type" value="Genomic_DNA"/>
</dbReference>
<evidence type="ECO:0000313" key="2">
    <source>
        <dbReference type="Proteomes" id="UP001500067"/>
    </source>
</evidence>